<evidence type="ECO:0000259" key="7">
    <source>
        <dbReference type="PROSITE" id="PS50097"/>
    </source>
</evidence>
<evidence type="ECO:0000256" key="4">
    <source>
        <dbReference type="ARBA" id="ARBA00022786"/>
    </source>
</evidence>
<keyword evidence="9" id="KW-1185">Reference proteome</keyword>
<evidence type="ECO:0000313" key="9">
    <source>
        <dbReference type="Proteomes" id="UP001489004"/>
    </source>
</evidence>
<dbReference type="SMART" id="SM00225">
    <property type="entry name" value="BTB"/>
    <property type="match status" value="1"/>
</dbReference>
<protein>
    <recommendedName>
        <fullName evidence="7">BTB domain-containing protein</fullName>
    </recommendedName>
</protein>
<dbReference type="AlphaFoldDB" id="A0AAW1R6R0"/>
<proteinExistence type="inferred from homology"/>
<dbReference type="PANTHER" id="PTHR24413">
    <property type="entry name" value="SPECKLE-TYPE POZ PROTEIN"/>
    <property type="match status" value="1"/>
</dbReference>
<comment type="caution">
    <text evidence="8">The sequence shown here is derived from an EMBL/GenBank/DDBJ whole genome shotgun (WGS) entry which is preliminary data.</text>
</comment>
<evidence type="ECO:0000256" key="1">
    <source>
        <dbReference type="ARBA" id="ARBA00004123"/>
    </source>
</evidence>
<evidence type="ECO:0000256" key="6">
    <source>
        <dbReference type="SAM" id="MobiDB-lite"/>
    </source>
</evidence>
<dbReference type="Proteomes" id="UP001489004">
    <property type="component" value="Unassembled WGS sequence"/>
</dbReference>
<sequence length="256" mass="28037">MAVNSQSGGMARTKASVRRAAEGQPSVPHIPRIPQVPVCYVAGPGPALMKRQGMRHMFKNNALSDCTIAVGSKSFPAHQAILAAASPLFMQLFQALDGKKGATVHEDNFSALTMERLLLCLYHGCVEPDCVCNRILSQGTKSADCAACCVSKVSTQDEAIDMLKCAEKYGVEWLKEWCETYLAKQHLRQRSLVLLLRLASQHNCQVLWKKCVRYMAAGKARLGSCVALPAFMQLMKEQPEVATKAQWEAATDLHGT</sequence>
<dbReference type="EMBL" id="JALJOR010000001">
    <property type="protein sequence ID" value="KAK9829086.1"/>
    <property type="molecule type" value="Genomic_DNA"/>
</dbReference>
<dbReference type="CDD" id="cd18186">
    <property type="entry name" value="BTB_POZ_ZBTB_KLHL-like"/>
    <property type="match status" value="1"/>
</dbReference>
<dbReference type="InterPro" id="IPR056423">
    <property type="entry name" value="BACK_BPM_SPOP"/>
</dbReference>
<evidence type="ECO:0000313" key="8">
    <source>
        <dbReference type="EMBL" id="KAK9829086.1"/>
    </source>
</evidence>
<accession>A0AAW1R6R0</accession>
<feature type="domain" description="BTB" evidence="7">
    <location>
        <begin position="64"/>
        <end position="130"/>
    </location>
</feature>
<dbReference type="Pfam" id="PF24570">
    <property type="entry name" value="BACK_BPM_SPOP"/>
    <property type="match status" value="1"/>
</dbReference>
<dbReference type="Pfam" id="PF00651">
    <property type="entry name" value="BTB"/>
    <property type="match status" value="1"/>
</dbReference>
<dbReference type="InterPro" id="IPR011333">
    <property type="entry name" value="SKP1/BTB/POZ_sf"/>
</dbReference>
<comment type="pathway">
    <text evidence="2">Protein modification; protein ubiquitination.</text>
</comment>
<dbReference type="Gene3D" id="3.30.710.10">
    <property type="entry name" value="Potassium Channel Kv1.1, Chain A"/>
    <property type="match status" value="1"/>
</dbReference>
<gene>
    <name evidence="8" type="ORF">WJX72_003819</name>
</gene>
<dbReference type="InterPro" id="IPR000210">
    <property type="entry name" value="BTB/POZ_dom"/>
</dbReference>
<dbReference type="GO" id="GO:0005634">
    <property type="term" value="C:nucleus"/>
    <property type="evidence" value="ECO:0007669"/>
    <property type="project" value="UniProtKB-SubCell"/>
</dbReference>
<dbReference type="Gene3D" id="1.25.40.420">
    <property type="match status" value="1"/>
</dbReference>
<comment type="subcellular location">
    <subcellularLocation>
        <location evidence="1">Nucleus</location>
    </subcellularLocation>
</comment>
<keyword evidence="4" id="KW-0833">Ubl conjugation pathway</keyword>
<evidence type="ECO:0000256" key="5">
    <source>
        <dbReference type="ARBA" id="ARBA00023242"/>
    </source>
</evidence>
<comment type="similarity">
    <text evidence="3">Belongs to the Tdpoz family.</text>
</comment>
<evidence type="ECO:0000256" key="2">
    <source>
        <dbReference type="ARBA" id="ARBA00004906"/>
    </source>
</evidence>
<evidence type="ECO:0000256" key="3">
    <source>
        <dbReference type="ARBA" id="ARBA00010846"/>
    </source>
</evidence>
<reference evidence="8 9" key="1">
    <citation type="journal article" date="2024" name="Nat. Commun.">
        <title>Phylogenomics reveals the evolutionary origins of lichenization in chlorophyte algae.</title>
        <authorList>
            <person name="Puginier C."/>
            <person name="Libourel C."/>
            <person name="Otte J."/>
            <person name="Skaloud P."/>
            <person name="Haon M."/>
            <person name="Grisel S."/>
            <person name="Petersen M."/>
            <person name="Berrin J.G."/>
            <person name="Delaux P.M."/>
            <person name="Dal Grande F."/>
            <person name="Keller J."/>
        </authorList>
    </citation>
    <scope>NUCLEOTIDE SEQUENCE [LARGE SCALE GENOMIC DNA]</scope>
    <source>
        <strain evidence="8 9">SAG 2043</strain>
    </source>
</reference>
<dbReference type="CDD" id="cd14733">
    <property type="entry name" value="BACK"/>
    <property type="match status" value="1"/>
</dbReference>
<dbReference type="PROSITE" id="PS50097">
    <property type="entry name" value="BTB"/>
    <property type="match status" value="1"/>
</dbReference>
<name>A0AAW1R6R0_9CHLO</name>
<organism evidence="8 9">
    <name type="scientific">[Myrmecia] bisecta</name>
    <dbReference type="NCBI Taxonomy" id="41462"/>
    <lineage>
        <taxon>Eukaryota</taxon>
        <taxon>Viridiplantae</taxon>
        <taxon>Chlorophyta</taxon>
        <taxon>core chlorophytes</taxon>
        <taxon>Trebouxiophyceae</taxon>
        <taxon>Trebouxiales</taxon>
        <taxon>Trebouxiaceae</taxon>
        <taxon>Myrmecia</taxon>
    </lineage>
</organism>
<keyword evidence="5" id="KW-0539">Nucleus</keyword>
<dbReference type="SUPFAM" id="SSF54695">
    <property type="entry name" value="POZ domain"/>
    <property type="match status" value="1"/>
</dbReference>
<feature type="region of interest" description="Disordered" evidence="6">
    <location>
        <begin position="1"/>
        <end position="29"/>
    </location>
</feature>